<evidence type="ECO:0000256" key="1">
    <source>
        <dbReference type="SAM" id="Phobius"/>
    </source>
</evidence>
<dbReference type="Proteomes" id="UP001235030">
    <property type="component" value="Chromosome"/>
</dbReference>
<dbReference type="EMBL" id="CP101637">
    <property type="protein sequence ID" value="WMT82685.1"/>
    <property type="molecule type" value="Genomic_DNA"/>
</dbReference>
<evidence type="ECO:0000313" key="2">
    <source>
        <dbReference type="EMBL" id="WMT82685.1"/>
    </source>
</evidence>
<evidence type="ECO:0008006" key="4">
    <source>
        <dbReference type="Google" id="ProtNLM"/>
    </source>
</evidence>
<dbReference type="Pfam" id="PF09578">
    <property type="entry name" value="Spore_YabQ"/>
    <property type="match status" value="1"/>
</dbReference>
<protein>
    <recommendedName>
        <fullName evidence="4">Spore cortex biosynthesis protein YabQ</fullName>
    </recommendedName>
</protein>
<feature type="transmembrane region" description="Helical" evidence="1">
    <location>
        <begin position="95"/>
        <end position="115"/>
    </location>
</feature>
<evidence type="ECO:0000313" key="3">
    <source>
        <dbReference type="Proteomes" id="UP001235030"/>
    </source>
</evidence>
<feature type="transmembrane region" description="Helical" evidence="1">
    <location>
        <begin position="12"/>
        <end position="31"/>
    </location>
</feature>
<name>A0ABY9Q3W7_9FIRM</name>
<dbReference type="InterPro" id="IPR019074">
    <property type="entry name" value="YabQ"/>
</dbReference>
<gene>
    <name evidence="2" type="ORF">TEMA_31740</name>
</gene>
<accession>A0ABY9Q3W7</accession>
<reference evidence="2 3" key="1">
    <citation type="submission" date="2022-07" db="EMBL/GenBank/DDBJ databases">
        <title>Genome sequence of Terrisporobacter mayombei DSM6539.</title>
        <authorList>
            <person name="Boeer T."/>
            <person name="Bengelsdorf F.R."/>
            <person name="Daniel R."/>
            <person name="Poehlein A."/>
        </authorList>
    </citation>
    <scope>NUCLEOTIDE SEQUENCE [LARGE SCALE GENOMIC DNA]</scope>
    <source>
        <strain evidence="2 3">DSM 6539</strain>
    </source>
</reference>
<feature type="transmembrane region" description="Helical" evidence="1">
    <location>
        <begin position="70"/>
        <end position="88"/>
    </location>
</feature>
<feature type="transmembrane region" description="Helical" evidence="1">
    <location>
        <begin position="121"/>
        <end position="144"/>
    </location>
</feature>
<keyword evidence="3" id="KW-1185">Reference proteome</keyword>
<keyword evidence="1" id="KW-1133">Transmembrane helix</keyword>
<dbReference type="RefSeq" id="WP_228105558.1">
    <property type="nucleotide sequence ID" value="NZ_CP101637.1"/>
</dbReference>
<keyword evidence="1" id="KW-0812">Transmembrane</keyword>
<feature type="transmembrane region" description="Helical" evidence="1">
    <location>
        <begin position="43"/>
        <end position="64"/>
    </location>
</feature>
<organism evidence="2 3">
    <name type="scientific">Terrisporobacter mayombei</name>
    <dbReference type="NCBI Taxonomy" id="1541"/>
    <lineage>
        <taxon>Bacteria</taxon>
        <taxon>Bacillati</taxon>
        <taxon>Bacillota</taxon>
        <taxon>Clostridia</taxon>
        <taxon>Peptostreptococcales</taxon>
        <taxon>Peptostreptococcaceae</taxon>
        <taxon>Terrisporobacter</taxon>
    </lineage>
</organism>
<sequence length="158" mass="18789">MGFFVEDIGIFYLTIYGGIVIGLLLDFYRALRSNFKIVKRISFVFDLIFWILITSVIFITINLLERFDLRYYHFVALFLGFILYYNTISKYIFTLFNKIISFITSLSKKTIHYIVSFLNNLYYIIIYSIHFIFDIICYIPSILLSTKRKRKKKKGVGA</sequence>
<keyword evidence="1" id="KW-0472">Membrane</keyword>
<proteinExistence type="predicted"/>
<dbReference type="NCBIfam" id="TIGR02893">
    <property type="entry name" value="spore_yabQ"/>
    <property type="match status" value="1"/>
</dbReference>